<comment type="subcellular location">
    <subcellularLocation>
        <location evidence="1">Nucleus</location>
    </subcellularLocation>
    <subcellularLocation>
        <location evidence="1">Chromosome</location>
        <location evidence="1">Telomere</location>
    </subcellularLocation>
</comment>
<name>U9TXC1_RHIID</name>
<evidence type="ECO:0000256" key="1">
    <source>
        <dbReference type="RuleBase" id="RU365061"/>
    </source>
</evidence>
<dbReference type="GO" id="GO:0007004">
    <property type="term" value="P:telomere maintenance via telomerase"/>
    <property type="evidence" value="ECO:0007669"/>
    <property type="project" value="TreeGrafter"/>
</dbReference>
<sequence length="174" mass="20792">MGKKLKNYSKLKFIPKDHIGNLRPVINTKTQILPIVKNILKYEKTQYSVNKYEAIRLNNGRIHRNHNYYTHNSEKFLNFSEYSDILTKKLESVLDQLKEHIKQNIIKVSNEYYRQKIGILQGSILSSILCSFSYGNMNLILPKMMKMVYFRLFNSIFNKTKKKFRKKINFIFEL</sequence>
<dbReference type="AlphaFoldDB" id="U9TXC1"/>
<keyword evidence="1" id="KW-0695">RNA-directed DNA polymerase</keyword>
<comment type="similarity">
    <text evidence="1">Belongs to the reverse transcriptase family. Telomerase subfamily.</text>
</comment>
<protein>
    <recommendedName>
        <fullName evidence="1">Telomerase reverse transcriptase</fullName>
        <ecNumber evidence="1">2.7.7.49</ecNumber>
    </recommendedName>
    <alternativeName>
        <fullName evidence="1">Telomerase catalytic subunit</fullName>
    </alternativeName>
</protein>
<dbReference type="InterPro" id="IPR000477">
    <property type="entry name" value="RT_dom"/>
</dbReference>
<dbReference type="PANTHER" id="PTHR12066">
    <property type="entry name" value="TELOMERASE REVERSE TRANSCRIPTASE"/>
    <property type="match status" value="1"/>
</dbReference>
<dbReference type="PANTHER" id="PTHR12066:SF0">
    <property type="entry name" value="TELOMERASE REVERSE TRANSCRIPTASE"/>
    <property type="match status" value="1"/>
</dbReference>
<dbReference type="EC" id="2.7.7.49" evidence="1"/>
<keyword evidence="1" id="KW-0479">Metal-binding</keyword>
<dbReference type="GO" id="GO:0000333">
    <property type="term" value="C:telomerase catalytic core complex"/>
    <property type="evidence" value="ECO:0007669"/>
    <property type="project" value="TreeGrafter"/>
</dbReference>
<dbReference type="GO" id="GO:0042162">
    <property type="term" value="F:telomeric DNA binding"/>
    <property type="evidence" value="ECO:0007669"/>
    <property type="project" value="TreeGrafter"/>
</dbReference>
<dbReference type="HOGENOM" id="CLU_1540903_0_0_1"/>
<reference evidence="2" key="1">
    <citation type="submission" date="2013-07" db="EMBL/GenBank/DDBJ databases">
        <title>The genome of an arbuscular mycorrhizal fungus provides insights into the evolution of the oldest plant symbiosis.</title>
        <authorList>
            <consortium name="DOE Joint Genome Institute"/>
            <person name="Tisserant E."/>
            <person name="Malbreil M."/>
            <person name="Kuo A."/>
            <person name="Kohler A."/>
            <person name="Symeonidi A."/>
            <person name="Balestrini R."/>
            <person name="Charron P."/>
            <person name="Duensing N."/>
            <person name="Frei-dit-Frey N."/>
            <person name="Gianinazzi-Pearson V."/>
            <person name="Gilbert B."/>
            <person name="Handa Y."/>
            <person name="Hijri M."/>
            <person name="Kaul R."/>
            <person name="Kawaguchi M."/>
            <person name="Krajinski F."/>
            <person name="Lammers P."/>
            <person name="Lapierre D."/>
            <person name="Masclaux F.G."/>
            <person name="Murat C."/>
            <person name="Morin E."/>
            <person name="Ndikumana S."/>
            <person name="Pagni M."/>
            <person name="Petitpierre D."/>
            <person name="Requena N."/>
            <person name="Rosikiewicz P."/>
            <person name="Riley R."/>
            <person name="Saito K."/>
            <person name="San Clemente H."/>
            <person name="Shapiro H."/>
            <person name="van Tuinen D."/>
            <person name="Becard G."/>
            <person name="Bonfante P."/>
            <person name="Paszkowski U."/>
            <person name="Shachar-Hill Y."/>
            <person name="Young J.P."/>
            <person name="Sanders I.R."/>
            <person name="Henrissat B."/>
            <person name="Rensing S.A."/>
            <person name="Grigoriev I.V."/>
            <person name="Corradi N."/>
            <person name="Roux C."/>
            <person name="Martin F."/>
        </authorList>
    </citation>
    <scope>NUCLEOTIDE SEQUENCE</scope>
    <source>
        <strain evidence="2">DAOM 197198</strain>
    </source>
</reference>
<keyword evidence="1" id="KW-0548">Nucleotidyltransferase</keyword>
<keyword evidence="1" id="KW-0158">Chromosome</keyword>
<keyword evidence="1" id="KW-0539">Nucleus</keyword>
<dbReference type="InterPro" id="IPR003545">
    <property type="entry name" value="Telomerase_RT"/>
</dbReference>
<keyword evidence="1" id="KW-0808">Transferase</keyword>
<dbReference type="EMBL" id="KI284599">
    <property type="protein sequence ID" value="ESA12760.1"/>
    <property type="molecule type" value="Genomic_DNA"/>
</dbReference>
<dbReference type="PROSITE" id="PS50878">
    <property type="entry name" value="RT_POL"/>
    <property type="match status" value="1"/>
</dbReference>
<accession>U9TXC1</accession>
<proteinExistence type="inferred from homology"/>
<comment type="function">
    <text evidence="1">Telomerase is a ribonucleoprotein enzyme essential for the replication of chromosome termini in most eukaryotes. It elongates telomeres. It is a reverse transcriptase that adds simple sequence repeats to chromosome ends by copying a template sequence within the RNA component of the enzyme.</text>
</comment>
<dbReference type="GO" id="GO:0070034">
    <property type="term" value="F:telomerase RNA binding"/>
    <property type="evidence" value="ECO:0007669"/>
    <property type="project" value="TreeGrafter"/>
</dbReference>
<keyword evidence="1" id="KW-0779">Telomere</keyword>
<dbReference type="GO" id="GO:0046872">
    <property type="term" value="F:metal ion binding"/>
    <property type="evidence" value="ECO:0007669"/>
    <property type="project" value="UniProtKB-KW"/>
</dbReference>
<gene>
    <name evidence="2" type="ORF">GLOINDRAFT_96191</name>
</gene>
<dbReference type="VEuPathDB" id="FungiDB:RhiirFUN_007767"/>
<dbReference type="GO" id="GO:0000781">
    <property type="term" value="C:chromosome, telomeric region"/>
    <property type="evidence" value="ECO:0007669"/>
    <property type="project" value="UniProtKB-SubCell"/>
</dbReference>
<evidence type="ECO:0000313" key="2">
    <source>
        <dbReference type="EMBL" id="ESA12760.1"/>
    </source>
</evidence>
<dbReference type="GO" id="GO:0003720">
    <property type="term" value="F:telomerase activity"/>
    <property type="evidence" value="ECO:0007669"/>
    <property type="project" value="InterPro"/>
</dbReference>
<keyword evidence="1" id="KW-0460">Magnesium</keyword>
<organism evidence="2">
    <name type="scientific">Rhizophagus irregularis (strain DAOM 181602 / DAOM 197198 / MUCL 43194)</name>
    <name type="common">Arbuscular mycorrhizal fungus</name>
    <name type="synonym">Glomus intraradices</name>
    <dbReference type="NCBI Taxonomy" id="747089"/>
    <lineage>
        <taxon>Eukaryota</taxon>
        <taxon>Fungi</taxon>
        <taxon>Fungi incertae sedis</taxon>
        <taxon>Mucoromycota</taxon>
        <taxon>Glomeromycotina</taxon>
        <taxon>Glomeromycetes</taxon>
        <taxon>Glomerales</taxon>
        <taxon>Glomeraceae</taxon>
        <taxon>Rhizophagus</taxon>
    </lineage>
</organism>
<dbReference type="STRING" id="747089.U9TXC1"/>
<comment type="catalytic activity">
    <reaction evidence="1">
        <text>DNA(n) + a 2'-deoxyribonucleoside 5'-triphosphate = DNA(n+1) + diphosphate</text>
        <dbReference type="Rhea" id="RHEA:22508"/>
        <dbReference type="Rhea" id="RHEA-COMP:17339"/>
        <dbReference type="Rhea" id="RHEA-COMP:17340"/>
        <dbReference type="ChEBI" id="CHEBI:33019"/>
        <dbReference type="ChEBI" id="CHEBI:61560"/>
        <dbReference type="ChEBI" id="CHEBI:173112"/>
        <dbReference type="EC" id="2.7.7.49"/>
    </reaction>
</comment>